<reference evidence="3" key="1">
    <citation type="submission" date="2016-10" db="EMBL/GenBank/DDBJ databases">
        <authorList>
            <person name="Varghese N."/>
            <person name="Submissions S."/>
        </authorList>
    </citation>
    <scope>NUCLEOTIDE SEQUENCE [LARGE SCALE GENOMIC DNA]</scope>
    <source>
        <strain evidence="3">CGMCC 1.10784</strain>
    </source>
</reference>
<keyword evidence="1" id="KW-1133">Transmembrane helix</keyword>
<feature type="transmembrane region" description="Helical" evidence="1">
    <location>
        <begin position="40"/>
        <end position="59"/>
    </location>
</feature>
<dbReference type="OrthoDB" id="2656876at2"/>
<dbReference type="RefSeq" id="WP_091182895.1">
    <property type="nucleotide sequence ID" value="NZ_FOMT01000001.1"/>
</dbReference>
<dbReference type="AlphaFoldDB" id="A0A1I1VDK5"/>
<name>A0A1I1VDK5_9BACL</name>
<keyword evidence="1" id="KW-0472">Membrane</keyword>
<gene>
    <name evidence="2" type="ORF">SAMN05216378_1531</name>
</gene>
<evidence type="ECO:0000313" key="2">
    <source>
        <dbReference type="EMBL" id="SFD81132.1"/>
    </source>
</evidence>
<keyword evidence="1" id="KW-0812">Transmembrane</keyword>
<protein>
    <submittedName>
        <fullName evidence="2">Uncharacterized protein</fullName>
    </submittedName>
</protein>
<accession>A0A1I1VDK5</accession>
<dbReference type="STRING" id="1045775.SAMN05216378_1531"/>
<dbReference type="Proteomes" id="UP000198855">
    <property type="component" value="Unassembled WGS sequence"/>
</dbReference>
<evidence type="ECO:0000313" key="3">
    <source>
        <dbReference type="Proteomes" id="UP000198855"/>
    </source>
</evidence>
<sequence length="78" mass="9223">MKRTYFFILMFLLVTALDILCLFQNEQWNFLVMYSQSKKLVVAILLMITAIIYCAVMDWKERKKPGDGREALRDQKNG</sequence>
<proteinExistence type="predicted"/>
<keyword evidence="3" id="KW-1185">Reference proteome</keyword>
<dbReference type="EMBL" id="FOMT01000001">
    <property type="protein sequence ID" value="SFD81132.1"/>
    <property type="molecule type" value="Genomic_DNA"/>
</dbReference>
<evidence type="ECO:0000256" key="1">
    <source>
        <dbReference type="SAM" id="Phobius"/>
    </source>
</evidence>
<organism evidence="2 3">
    <name type="scientific">Paenibacillus catalpae</name>
    <dbReference type="NCBI Taxonomy" id="1045775"/>
    <lineage>
        <taxon>Bacteria</taxon>
        <taxon>Bacillati</taxon>
        <taxon>Bacillota</taxon>
        <taxon>Bacilli</taxon>
        <taxon>Bacillales</taxon>
        <taxon>Paenibacillaceae</taxon>
        <taxon>Paenibacillus</taxon>
    </lineage>
</organism>